<keyword evidence="2" id="KW-0547">Nucleotide-binding</keyword>
<dbReference type="RefSeq" id="WP_173271147.1">
    <property type="nucleotide sequence ID" value="NZ_JABMKV010000002.1"/>
</dbReference>
<dbReference type="InterPro" id="IPR003593">
    <property type="entry name" value="AAA+_ATPase"/>
</dbReference>
<comment type="caution">
    <text evidence="7">The sequence shown here is derived from an EMBL/GenBank/DDBJ whole genome shotgun (WGS) entry which is preliminary data.</text>
</comment>
<dbReference type="EMBL" id="JABMKV010000002">
    <property type="protein sequence ID" value="NQX31732.1"/>
    <property type="molecule type" value="Genomic_DNA"/>
</dbReference>
<evidence type="ECO:0000256" key="1">
    <source>
        <dbReference type="ARBA" id="ARBA00009625"/>
    </source>
</evidence>
<dbReference type="NCBIfam" id="TIGR00750">
    <property type="entry name" value="lao"/>
    <property type="match status" value="1"/>
</dbReference>
<feature type="domain" description="AAA+ ATPase" evidence="6">
    <location>
        <begin position="45"/>
        <end position="189"/>
    </location>
</feature>
<accession>A0ABX2DD52</accession>
<dbReference type="Pfam" id="PF03308">
    <property type="entry name" value="MeaB"/>
    <property type="match status" value="1"/>
</dbReference>
<evidence type="ECO:0000256" key="3">
    <source>
        <dbReference type="ARBA" id="ARBA00022801"/>
    </source>
</evidence>
<protein>
    <submittedName>
        <fullName evidence="7">Methylmalonyl Co-A mutase-associated GTPase MeaB</fullName>
    </submittedName>
</protein>
<evidence type="ECO:0000256" key="2">
    <source>
        <dbReference type="ARBA" id="ARBA00022741"/>
    </source>
</evidence>
<sequence length="308" mass="34052">MSSHKILKEGIEKGDFRVLARALTFVENDIEPASTLLKAIHIKNDVPVLGITGPPGAGKSTLVNAITNYFIEQKKKIAILAVDPTSPFNFGSLLGDRIRMAQQFNNPNVFIRSIATRGALGGISLKTLEMVDVLKAAKFDLILVETVGVGQSEVEIAGLADKTVVVLVPESGDEIQNIKSGLMEIAQGFVVNKADREGADTFANNLKKLVTQQHQNIPVFKTVADKNEGISAVCKWILKPIGVINERKKFLMAEKALRIIQHYRMKDIDKTQLRIDVEKAVTQPKFNVYLFAENWIKHSSDLQSHQLQ</sequence>
<dbReference type="Proteomes" id="UP000762110">
    <property type="component" value="Unassembled WGS sequence"/>
</dbReference>
<organism evidence="7 8">
    <name type="scientific">Pedobacter boryungensis</name>
    <dbReference type="NCBI Taxonomy" id="869962"/>
    <lineage>
        <taxon>Bacteria</taxon>
        <taxon>Pseudomonadati</taxon>
        <taxon>Bacteroidota</taxon>
        <taxon>Sphingobacteriia</taxon>
        <taxon>Sphingobacteriales</taxon>
        <taxon>Sphingobacteriaceae</taxon>
        <taxon>Pedobacter</taxon>
    </lineage>
</organism>
<dbReference type="Gene3D" id="3.40.50.300">
    <property type="entry name" value="P-loop containing nucleotide triphosphate hydrolases"/>
    <property type="match status" value="1"/>
</dbReference>
<keyword evidence="4" id="KW-0342">GTP-binding</keyword>
<evidence type="ECO:0000259" key="6">
    <source>
        <dbReference type="SMART" id="SM00382"/>
    </source>
</evidence>
<evidence type="ECO:0000313" key="8">
    <source>
        <dbReference type="Proteomes" id="UP000762110"/>
    </source>
</evidence>
<dbReference type="PANTHER" id="PTHR43087">
    <property type="entry name" value="LYSINE/ARGININE/ORNITHINE TRANSPORT SYSTEM KINASE"/>
    <property type="match status" value="1"/>
</dbReference>
<proteinExistence type="inferred from homology"/>
<dbReference type="SUPFAM" id="SSF52540">
    <property type="entry name" value="P-loop containing nucleoside triphosphate hydrolases"/>
    <property type="match status" value="1"/>
</dbReference>
<evidence type="ECO:0000313" key="7">
    <source>
        <dbReference type="EMBL" id="NQX31732.1"/>
    </source>
</evidence>
<evidence type="ECO:0000256" key="5">
    <source>
        <dbReference type="ARBA" id="ARBA00023186"/>
    </source>
</evidence>
<dbReference type="InterPro" id="IPR052040">
    <property type="entry name" value="GTPase/Isobutyryl-CoA_mutase"/>
</dbReference>
<reference evidence="7 8" key="1">
    <citation type="submission" date="2020-05" db="EMBL/GenBank/DDBJ databases">
        <title>Description of Pedobacter foliorum sp. nov.</title>
        <authorList>
            <person name="Qi S."/>
            <person name="Carlier A."/>
            <person name="Cnockaert M."/>
            <person name="Vandamme P."/>
        </authorList>
    </citation>
    <scope>NUCLEOTIDE SEQUENCE [LARGE SCALE GENOMIC DNA]</scope>
    <source>
        <strain evidence="7 8">LMG 31300</strain>
    </source>
</reference>
<dbReference type="InterPro" id="IPR027417">
    <property type="entry name" value="P-loop_NTPase"/>
</dbReference>
<keyword evidence="5" id="KW-0143">Chaperone</keyword>
<dbReference type="InterPro" id="IPR005129">
    <property type="entry name" value="GTPase_ArgK"/>
</dbReference>
<dbReference type="SMART" id="SM00382">
    <property type="entry name" value="AAA"/>
    <property type="match status" value="1"/>
</dbReference>
<dbReference type="PANTHER" id="PTHR43087:SF1">
    <property type="entry name" value="LAO_AO TRANSPORT SYSTEM ATPASE"/>
    <property type="match status" value="1"/>
</dbReference>
<evidence type="ECO:0000256" key="4">
    <source>
        <dbReference type="ARBA" id="ARBA00023134"/>
    </source>
</evidence>
<gene>
    <name evidence="7" type="primary">meaB</name>
    <name evidence="7" type="ORF">HQN85_08350</name>
</gene>
<keyword evidence="3" id="KW-0378">Hydrolase</keyword>
<name>A0ABX2DD52_9SPHI</name>
<comment type="similarity">
    <text evidence="1">Belongs to the SIMIBI class G3E GTPase family. ArgK/MeaB subfamily.</text>
</comment>
<keyword evidence="8" id="KW-1185">Reference proteome</keyword>